<dbReference type="GO" id="GO:0016020">
    <property type="term" value="C:membrane"/>
    <property type="evidence" value="ECO:0007669"/>
    <property type="project" value="UniProtKB-SubCell"/>
</dbReference>
<keyword evidence="3" id="KW-0677">Repeat</keyword>
<comment type="caution">
    <text evidence="9">The sequence shown here is derived from an EMBL/GenBank/DDBJ whole genome shotgun (WGS) entry which is preliminary data.</text>
</comment>
<evidence type="ECO:0000256" key="7">
    <source>
        <dbReference type="SAM" id="Phobius"/>
    </source>
</evidence>
<gene>
    <name evidence="9" type="ORF">ILEXP_LOCUS17465</name>
</gene>
<evidence type="ECO:0000256" key="3">
    <source>
        <dbReference type="ARBA" id="ARBA00022737"/>
    </source>
</evidence>
<keyword evidence="5" id="KW-0040">ANK repeat</keyword>
<feature type="transmembrane region" description="Helical" evidence="7">
    <location>
        <begin position="160"/>
        <end position="179"/>
    </location>
</feature>
<evidence type="ECO:0000313" key="10">
    <source>
        <dbReference type="Proteomes" id="UP001642360"/>
    </source>
</evidence>
<dbReference type="PANTHER" id="PTHR24186:SF56">
    <property type="entry name" value="PGG DOMAIN-CONTAINING PROTEIN"/>
    <property type="match status" value="1"/>
</dbReference>
<evidence type="ECO:0000313" key="9">
    <source>
        <dbReference type="EMBL" id="CAK9149426.1"/>
    </source>
</evidence>
<dbReference type="InterPro" id="IPR026961">
    <property type="entry name" value="PGG_dom"/>
</dbReference>
<feature type="transmembrane region" description="Helical" evidence="7">
    <location>
        <begin position="89"/>
        <end position="107"/>
    </location>
</feature>
<evidence type="ECO:0000259" key="8">
    <source>
        <dbReference type="Pfam" id="PF13962"/>
    </source>
</evidence>
<dbReference type="EMBL" id="CAUOFW020001870">
    <property type="protein sequence ID" value="CAK9149426.1"/>
    <property type="molecule type" value="Genomic_DNA"/>
</dbReference>
<name>A0ABC8RZG9_9AQUA</name>
<proteinExistence type="predicted"/>
<keyword evidence="6 7" id="KW-0472">Membrane</keyword>
<reference evidence="9 10" key="1">
    <citation type="submission" date="2024-02" db="EMBL/GenBank/DDBJ databases">
        <authorList>
            <person name="Vignale AGUSTIN F."/>
            <person name="Sosa J E."/>
            <person name="Modenutti C."/>
        </authorList>
    </citation>
    <scope>NUCLEOTIDE SEQUENCE [LARGE SCALE GENOMIC DNA]</scope>
</reference>
<sequence>MSDIVEVNATNLKGFTAMDVVDIVIESPQDLHLKETFQRAGPLRAQHANTISTASLQQVAKIEQAKNVLQPKSSNDLLNELKFKKERDSPHVVVAALIATVTFKAGVNPPDSILKGNPHPFDLETNAIAFSFVFANAMGLTASLSIITHLTIGFPFRRELLISMVSMVFAYGFAIASITKGGFPYTLLVAAFIITFFQRWVIIWGRKIWKGGDKLPVTSNDDGGSGTNC</sequence>
<protein>
    <recommendedName>
        <fullName evidence="8">PGG domain-containing protein</fullName>
    </recommendedName>
</protein>
<accession>A0ABC8RZG9</accession>
<keyword evidence="2 7" id="KW-0812">Transmembrane</keyword>
<dbReference type="Proteomes" id="UP001642360">
    <property type="component" value="Unassembled WGS sequence"/>
</dbReference>
<evidence type="ECO:0000256" key="2">
    <source>
        <dbReference type="ARBA" id="ARBA00022692"/>
    </source>
</evidence>
<feature type="transmembrane region" description="Helical" evidence="7">
    <location>
        <begin position="127"/>
        <end position="148"/>
    </location>
</feature>
<evidence type="ECO:0000256" key="6">
    <source>
        <dbReference type="ARBA" id="ARBA00023136"/>
    </source>
</evidence>
<keyword evidence="10" id="KW-1185">Reference proteome</keyword>
<dbReference type="AlphaFoldDB" id="A0ABC8RZG9"/>
<evidence type="ECO:0000256" key="4">
    <source>
        <dbReference type="ARBA" id="ARBA00022989"/>
    </source>
</evidence>
<evidence type="ECO:0000256" key="5">
    <source>
        <dbReference type="ARBA" id="ARBA00023043"/>
    </source>
</evidence>
<comment type="subcellular location">
    <subcellularLocation>
        <location evidence="1">Membrane</location>
        <topology evidence="1">Multi-pass membrane protein</topology>
    </subcellularLocation>
</comment>
<keyword evidence="4 7" id="KW-1133">Transmembrane helix</keyword>
<organism evidence="9 10">
    <name type="scientific">Ilex paraguariensis</name>
    <name type="common">yerba mate</name>
    <dbReference type="NCBI Taxonomy" id="185542"/>
    <lineage>
        <taxon>Eukaryota</taxon>
        <taxon>Viridiplantae</taxon>
        <taxon>Streptophyta</taxon>
        <taxon>Embryophyta</taxon>
        <taxon>Tracheophyta</taxon>
        <taxon>Spermatophyta</taxon>
        <taxon>Magnoliopsida</taxon>
        <taxon>eudicotyledons</taxon>
        <taxon>Gunneridae</taxon>
        <taxon>Pentapetalae</taxon>
        <taxon>asterids</taxon>
        <taxon>campanulids</taxon>
        <taxon>Aquifoliales</taxon>
        <taxon>Aquifoliaceae</taxon>
        <taxon>Ilex</taxon>
    </lineage>
</organism>
<feature type="transmembrane region" description="Helical" evidence="7">
    <location>
        <begin position="185"/>
        <end position="205"/>
    </location>
</feature>
<feature type="domain" description="PGG" evidence="8">
    <location>
        <begin position="85"/>
        <end position="174"/>
    </location>
</feature>
<dbReference type="PANTHER" id="PTHR24186">
    <property type="entry name" value="PROTEIN PHOSPHATASE 1 REGULATORY SUBUNIT"/>
    <property type="match status" value="1"/>
</dbReference>
<evidence type="ECO:0000256" key="1">
    <source>
        <dbReference type="ARBA" id="ARBA00004141"/>
    </source>
</evidence>
<dbReference type="Pfam" id="PF13962">
    <property type="entry name" value="PGG"/>
    <property type="match status" value="1"/>
</dbReference>